<evidence type="ECO:0000256" key="2">
    <source>
        <dbReference type="ARBA" id="ARBA00009389"/>
    </source>
</evidence>
<dbReference type="KEGG" id="tpal:117652388"/>
<keyword evidence="5" id="KW-1185">Reference proteome</keyword>
<dbReference type="Proteomes" id="UP000515158">
    <property type="component" value="Unplaced"/>
</dbReference>
<sequence>MTAYRPVDSKREEYRKYLERAGIMESLTRVLVSLYEEQDKGIDALEYVRSHLMENHPSQNANEEELRAQISRLVSENNMLRKRLSQYEDVPPPIAIVSPMKTLSLQDTDPGSAHTGQSKTSAQHGSSPSEKQSEHPPSTTSSQKEE</sequence>
<name>A0A6P9A767_THRPL</name>
<reference evidence="6" key="1">
    <citation type="submission" date="2025-08" db="UniProtKB">
        <authorList>
            <consortium name="RefSeq"/>
        </authorList>
    </citation>
    <scope>IDENTIFICATION</scope>
    <source>
        <tissue evidence="6">Total insect</tissue>
    </source>
</reference>
<proteinExistence type="inferred from homology"/>
<comment type="subcellular location">
    <subcellularLocation>
        <location evidence="1">Nucleus</location>
    </subcellularLocation>
</comment>
<keyword evidence="3" id="KW-0539">Nucleus</keyword>
<evidence type="ECO:0000256" key="1">
    <source>
        <dbReference type="ARBA" id="ARBA00004123"/>
    </source>
</evidence>
<feature type="compositionally biased region" description="Polar residues" evidence="4">
    <location>
        <begin position="101"/>
        <end position="146"/>
    </location>
</feature>
<dbReference type="GeneID" id="117652388"/>
<dbReference type="PANTHER" id="PTHR13168">
    <property type="entry name" value="ASSOCIATE OF C-MYC AMY-1"/>
    <property type="match status" value="1"/>
</dbReference>
<dbReference type="PANTHER" id="PTHR13168:SF0">
    <property type="entry name" value="C-MYC-BINDING PROTEIN"/>
    <property type="match status" value="1"/>
</dbReference>
<dbReference type="PRINTS" id="PR02028">
    <property type="entry name" value="CMYCBINDINGP"/>
</dbReference>
<evidence type="ECO:0000313" key="5">
    <source>
        <dbReference type="Proteomes" id="UP000515158"/>
    </source>
</evidence>
<organism evidence="6">
    <name type="scientific">Thrips palmi</name>
    <name type="common">Melon thrips</name>
    <dbReference type="NCBI Taxonomy" id="161013"/>
    <lineage>
        <taxon>Eukaryota</taxon>
        <taxon>Metazoa</taxon>
        <taxon>Ecdysozoa</taxon>
        <taxon>Arthropoda</taxon>
        <taxon>Hexapoda</taxon>
        <taxon>Insecta</taxon>
        <taxon>Pterygota</taxon>
        <taxon>Neoptera</taxon>
        <taxon>Paraneoptera</taxon>
        <taxon>Thysanoptera</taxon>
        <taxon>Terebrantia</taxon>
        <taxon>Thripoidea</taxon>
        <taxon>Thripidae</taxon>
        <taxon>Thrips</taxon>
    </lineage>
</organism>
<protein>
    <submittedName>
        <fullName evidence="6">c-Myc-binding protein</fullName>
    </submittedName>
</protein>
<dbReference type="InterPro" id="IPR026060">
    <property type="entry name" value="AMY1"/>
</dbReference>
<accession>A0A6P9A767</accession>
<feature type="region of interest" description="Disordered" evidence="4">
    <location>
        <begin position="87"/>
        <end position="146"/>
    </location>
</feature>
<evidence type="ECO:0000313" key="6">
    <source>
        <dbReference type="RefSeq" id="XP_034253139.1"/>
    </source>
</evidence>
<dbReference type="RefSeq" id="XP_034253139.1">
    <property type="nucleotide sequence ID" value="XM_034397248.1"/>
</dbReference>
<dbReference type="OrthoDB" id="524165at2759"/>
<gene>
    <name evidence="6" type="primary">LOC117652388</name>
</gene>
<dbReference type="AlphaFoldDB" id="A0A6P9A767"/>
<comment type="similarity">
    <text evidence="2">Belongs to the AMY1 family.</text>
</comment>
<dbReference type="InParanoid" id="A0A6P9A767"/>
<evidence type="ECO:0000256" key="4">
    <source>
        <dbReference type="SAM" id="MobiDB-lite"/>
    </source>
</evidence>
<dbReference type="GO" id="GO:0003713">
    <property type="term" value="F:transcription coactivator activity"/>
    <property type="evidence" value="ECO:0007669"/>
    <property type="project" value="InterPro"/>
</dbReference>
<evidence type="ECO:0000256" key="3">
    <source>
        <dbReference type="ARBA" id="ARBA00023242"/>
    </source>
</evidence>
<dbReference type="GO" id="GO:0005634">
    <property type="term" value="C:nucleus"/>
    <property type="evidence" value="ECO:0007669"/>
    <property type="project" value="UniProtKB-SubCell"/>
</dbReference>